<evidence type="ECO:0000313" key="1">
    <source>
        <dbReference type="EMBL" id="KKN98884.1"/>
    </source>
</evidence>
<sequence length="104" mass="11843">MTTTRDGHQLSIGEKYTVVSFVEDTQDIESTTECIYWGNWVQDNTHCLGAMGNSCSGWFPQTLNIHRFIPIDVDENFELIKCEVGELVVKHPSVIESVVVRRLK</sequence>
<reference evidence="1" key="1">
    <citation type="journal article" date="2015" name="Nature">
        <title>Complex archaea that bridge the gap between prokaryotes and eukaryotes.</title>
        <authorList>
            <person name="Spang A."/>
            <person name="Saw J.H."/>
            <person name="Jorgensen S.L."/>
            <person name="Zaremba-Niedzwiedzka K."/>
            <person name="Martijn J."/>
            <person name="Lind A.E."/>
            <person name="van Eijk R."/>
            <person name="Schleper C."/>
            <person name="Guy L."/>
            <person name="Ettema T.J."/>
        </authorList>
    </citation>
    <scope>NUCLEOTIDE SEQUENCE</scope>
</reference>
<name>A0A0F9V4H4_9ZZZZ</name>
<accession>A0A0F9V4H4</accession>
<comment type="caution">
    <text evidence="1">The sequence shown here is derived from an EMBL/GenBank/DDBJ whole genome shotgun (WGS) entry which is preliminary data.</text>
</comment>
<gene>
    <name evidence="1" type="ORF">LCGC14_0141250</name>
</gene>
<dbReference type="EMBL" id="LAZR01000049">
    <property type="protein sequence ID" value="KKN98884.1"/>
    <property type="molecule type" value="Genomic_DNA"/>
</dbReference>
<proteinExistence type="predicted"/>
<organism evidence="1">
    <name type="scientific">marine sediment metagenome</name>
    <dbReference type="NCBI Taxonomy" id="412755"/>
    <lineage>
        <taxon>unclassified sequences</taxon>
        <taxon>metagenomes</taxon>
        <taxon>ecological metagenomes</taxon>
    </lineage>
</organism>
<protein>
    <submittedName>
        <fullName evidence="1">Uncharacterized protein</fullName>
    </submittedName>
</protein>
<dbReference type="AlphaFoldDB" id="A0A0F9V4H4"/>